<dbReference type="EMBL" id="FTOA01000008">
    <property type="protein sequence ID" value="SIT14554.1"/>
    <property type="molecule type" value="Genomic_DNA"/>
</dbReference>
<dbReference type="Proteomes" id="UP000185678">
    <property type="component" value="Unassembled WGS sequence"/>
</dbReference>
<reference evidence="1 2" key="1">
    <citation type="submission" date="2017-01" db="EMBL/GenBank/DDBJ databases">
        <authorList>
            <person name="Mah S.A."/>
            <person name="Swanson W.J."/>
            <person name="Moy G.W."/>
            <person name="Vacquier V.D."/>
        </authorList>
    </citation>
    <scope>NUCLEOTIDE SEQUENCE [LARGE SCALE GENOMIC DNA]</scope>
    <source>
        <strain evidence="1 2">DSM 11589</strain>
    </source>
</reference>
<gene>
    <name evidence="1" type="ORF">SAMN05421779_10885</name>
</gene>
<accession>A0A1N7PVA9</accession>
<evidence type="ECO:0000313" key="2">
    <source>
        <dbReference type="Proteomes" id="UP000185678"/>
    </source>
</evidence>
<proteinExistence type="predicted"/>
<sequence>MIEPRRPRLPIVCQCELLALNRSSAYYRPEPDGLSPQSARALCKKQFGNKDVERCSTPRWGLRAFSHRAKTLSIFSAAFSEPLTGDGQLENALRSQTTLT</sequence>
<organism evidence="1 2">
    <name type="scientific">Insolitispirillum peregrinum</name>
    <dbReference type="NCBI Taxonomy" id="80876"/>
    <lineage>
        <taxon>Bacteria</taxon>
        <taxon>Pseudomonadati</taxon>
        <taxon>Pseudomonadota</taxon>
        <taxon>Alphaproteobacteria</taxon>
        <taxon>Rhodospirillales</taxon>
        <taxon>Novispirillaceae</taxon>
        <taxon>Insolitispirillum</taxon>
    </lineage>
</organism>
<dbReference type="STRING" id="80876.SAMN05421779_10885"/>
<dbReference type="AlphaFoldDB" id="A0A1N7PVA9"/>
<name>A0A1N7PVA9_9PROT</name>
<keyword evidence="2" id="KW-1185">Reference proteome</keyword>
<protein>
    <submittedName>
        <fullName evidence="1">Uncharacterized protein</fullName>
    </submittedName>
</protein>
<evidence type="ECO:0000313" key="1">
    <source>
        <dbReference type="EMBL" id="SIT14554.1"/>
    </source>
</evidence>